<accession>A0A955I7I5</accession>
<keyword evidence="1" id="KW-1133">Transmembrane helix</keyword>
<dbReference type="Proteomes" id="UP000745577">
    <property type="component" value="Unassembled WGS sequence"/>
</dbReference>
<evidence type="ECO:0000313" key="3">
    <source>
        <dbReference type="Proteomes" id="UP000745577"/>
    </source>
</evidence>
<dbReference type="EMBL" id="JAGQLL010000065">
    <property type="protein sequence ID" value="MCA9380455.1"/>
    <property type="molecule type" value="Genomic_DNA"/>
</dbReference>
<feature type="transmembrane region" description="Helical" evidence="1">
    <location>
        <begin position="21"/>
        <end position="38"/>
    </location>
</feature>
<organism evidence="2 3">
    <name type="scientific">Candidatus Dojkabacteria bacterium</name>
    <dbReference type="NCBI Taxonomy" id="2099670"/>
    <lineage>
        <taxon>Bacteria</taxon>
        <taxon>Candidatus Dojkabacteria</taxon>
    </lineage>
</organism>
<dbReference type="InterPro" id="IPR021516">
    <property type="entry name" value="DUF3179"/>
</dbReference>
<reference evidence="2" key="2">
    <citation type="journal article" date="2021" name="Microbiome">
        <title>Successional dynamics and alternative stable states in a saline activated sludge microbial community over 9 years.</title>
        <authorList>
            <person name="Wang Y."/>
            <person name="Ye J."/>
            <person name="Ju F."/>
            <person name="Liu L."/>
            <person name="Boyd J.A."/>
            <person name="Deng Y."/>
            <person name="Parks D.H."/>
            <person name="Jiang X."/>
            <person name="Yin X."/>
            <person name="Woodcroft B.J."/>
            <person name="Tyson G.W."/>
            <person name="Hugenholtz P."/>
            <person name="Polz M.F."/>
            <person name="Zhang T."/>
        </authorList>
    </citation>
    <scope>NUCLEOTIDE SEQUENCE</scope>
    <source>
        <strain evidence="2">HKST-UBA15</strain>
    </source>
</reference>
<keyword evidence="1" id="KW-0472">Membrane</keyword>
<sequence length="353" mass="40843">MTSKNPFLQKYNTIAKFYNQVWLIAILLAVGLFIMQIATGNLTQKKETTNFQEFGCYQTPDNKLIKLEEYEPQTNTELSIIEFDQVIRTKLRVNEIPPINEPKFSQNHDEILKCIDEEEKAIVLEGSNETKIYPFKILQQHLIINDFIDGKPILVSICALCNSPSVYERTIDAKELTFGTTGLLYRNNDLFFDDSTNSLWSQINGKAVVGDSVGQNLSRINFKTMSLKNAVLQYSESNILTFDTGYRRNYSDSSFKDYEKSDTTLSPVLNSSDKFAKKDTVYAFEIDEQIYAMNSADAEKEDFRIKTPNDIQIKTIYENGITRLFVNDQETQYIQSYWYVWYDHYPETIALKP</sequence>
<reference evidence="2" key="1">
    <citation type="submission" date="2020-04" db="EMBL/GenBank/DDBJ databases">
        <authorList>
            <person name="Zhang T."/>
        </authorList>
    </citation>
    <scope>NUCLEOTIDE SEQUENCE</scope>
    <source>
        <strain evidence="2">HKST-UBA15</strain>
    </source>
</reference>
<proteinExistence type="predicted"/>
<evidence type="ECO:0000313" key="2">
    <source>
        <dbReference type="EMBL" id="MCA9380455.1"/>
    </source>
</evidence>
<protein>
    <submittedName>
        <fullName evidence="2">DUF3179 domain-containing protein</fullName>
    </submittedName>
</protein>
<keyword evidence="1" id="KW-0812">Transmembrane</keyword>
<gene>
    <name evidence="2" type="ORF">KC675_04720</name>
</gene>
<evidence type="ECO:0000256" key="1">
    <source>
        <dbReference type="SAM" id="Phobius"/>
    </source>
</evidence>
<dbReference type="AlphaFoldDB" id="A0A955I7I5"/>
<comment type="caution">
    <text evidence="2">The sequence shown here is derived from an EMBL/GenBank/DDBJ whole genome shotgun (WGS) entry which is preliminary data.</text>
</comment>
<name>A0A955I7I5_9BACT</name>
<dbReference type="Pfam" id="PF11376">
    <property type="entry name" value="DUF3179"/>
    <property type="match status" value="1"/>
</dbReference>